<dbReference type="InterPro" id="IPR017850">
    <property type="entry name" value="Alkaline_phosphatase_core_sf"/>
</dbReference>
<evidence type="ECO:0000313" key="4">
    <source>
        <dbReference type="EMBL" id="SBW02092.1"/>
    </source>
</evidence>
<dbReference type="SUPFAM" id="SSF53649">
    <property type="entry name" value="Alkaline phosphatase-like"/>
    <property type="match status" value="1"/>
</dbReference>
<dbReference type="EMBL" id="FLUN01000001">
    <property type="protein sequence ID" value="SBW02092.1"/>
    <property type="molecule type" value="Genomic_DNA"/>
</dbReference>
<gene>
    <name evidence="4" type="ORF">KL86CLO1_11591</name>
</gene>
<evidence type="ECO:0000256" key="2">
    <source>
        <dbReference type="ARBA" id="ARBA00022801"/>
    </source>
</evidence>
<dbReference type="InterPro" id="IPR050738">
    <property type="entry name" value="Sulfatase"/>
</dbReference>
<feature type="domain" description="Sulfatase N-terminal" evidence="3">
    <location>
        <begin position="15"/>
        <end position="343"/>
    </location>
</feature>
<protein>
    <submittedName>
        <fullName evidence="4">Sulfatase</fullName>
        <ecNumber evidence="4">3.1.6.-</ecNumber>
    </submittedName>
</protein>
<organism evidence="4">
    <name type="scientific">uncultured Eubacteriales bacterium</name>
    <dbReference type="NCBI Taxonomy" id="172733"/>
    <lineage>
        <taxon>Bacteria</taxon>
        <taxon>Bacillati</taxon>
        <taxon>Bacillota</taxon>
        <taxon>Clostridia</taxon>
        <taxon>Eubacteriales</taxon>
        <taxon>environmental samples</taxon>
    </lineage>
</organism>
<dbReference type="PANTHER" id="PTHR42693:SF53">
    <property type="entry name" value="ENDO-4-O-SULFATASE"/>
    <property type="match status" value="1"/>
</dbReference>
<dbReference type="PANTHER" id="PTHR42693">
    <property type="entry name" value="ARYLSULFATASE FAMILY MEMBER"/>
    <property type="match status" value="1"/>
</dbReference>
<dbReference type="Pfam" id="PF00884">
    <property type="entry name" value="Sulfatase"/>
    <property type="match status" value="1"/>
</dbReference>
<evidence type="ECO:0000259" key="3">
    <source>
        <dbReference type="Pfam" id="PF00884"/>
    </source>
</evidence>
<dbReference type="Gene3D" id="3.40.720.10">
    <property type="entry name" value="Alkaline Phosphatase, subunit A"/>
    <property type="match status" value="1"/>
</dbReference>
<dbReference type="GO" id="GO:0004065">
    <property type="term" value="F:arylsulfatase activity"/>
    <property type="evidence" value="ECO:0007669"/>
    <property type="project" value="TreeGrafter"/>
</dbReference>
<name>A0A212JRN9_9FIRM</name>
<reference evidence="4" key="1">
    <citation type="submission" date="2016-04" db="EMBL/GenBank/DDBJ databases">
        <authorList>
            <person name="Evans L.H."/>
            <person name="Alamgir A."/>
            <person name="Owens N."/>
            <person name="Weber N.D."/>
            <person name="Virtaneva K."/>
            <person name="Barbian K."/>
            <person name="Babar A."/>
            <person name="Rosenke K."/>
        </authorList>
    </citation>
    <scope>NUCLEOTIDE SEQUENCE</scope>
    <source>
        <strain evidence="4">86</strain>
    </source>
</reference>
<comment type="similarity">
    <text evidence="1">Belongs to the sulfatase family.</text>
</comment>
<sequence>MIAEGNEKTSMPKRPNVIWVLADQLRAQALSCNGETNICTPNLDQLAARGVNYQAAVSGYPLCCPYRGSMLTGQYPHHCTPGHDMGLPPEKQTIAHVLREAGYHTAYFGKWHLDAEGAAASIRPNREVMHIVRPENRGGFDRWVGYENNNEPWDCYVHGDGTPFKRLEGFETDALTDLLIDYMAEPHDKPFFAVLSVFPPHNPYLAPERFAEGLTPESIRLRPNVPPVPWVEQQARRELAGYYAMVRNLDWNVGRIVDALDTLRLADDTYIVFFSDHGDMHGSHGWFRKTNPYEESCRIPFIISTGHGCMYSVAPELLYGANGAALCDAPLNHVDVAPTTLGLCSVPTPEWMEGYDYSGYVTGRTLPEGEPDSAFLQCNTVTGHLNSTADPWRGIITRDGWKYVVTEHGPWMLYNLKDDPYEQMNMAHITNYRAIMSDLNLRLARWLERTGDKFPLPDIHCGVIRRGRGNGVYHGAGGRMEY</sequence>
<keyword evidence="2 4" id="KW-0378">Hydrolase</keyword>
<accession>A0A212JRN9</accession>
<dbReference type="EC" id="3.1.6.-" evidence="4"/>
<dbReference type="CDD" id="cd16034">
    <property type="entry name" value="sulfatase_like"/>
    <property type="match status" value="1"/>
</dbReference>
<evidence type="ECO:0000256" key="1">
    <source>
        <dbReference type="ARBA" id="ARBA00008779"/>
    </source>
</evidence>
<proteinExistence type="inferred from homology"/>
<dbReference type="AlphaFoldDB" id="A0A212JRN9"/>
<dbReference type="InterPro" id="IPR000917">
    <property type="entry name" value="Sulfatase_N"/>
</dbReference>